<evidence type="ECO:0000256" key="13">
    <source>
        <dbReference type="ARBA" id="ARBA00023136"/>
    </source>
</evidence>
<evidence type="ECO:0000313" key="18">
    <source>
        <dbReference type="Proteomes" id="UP000282076"/>
    </source>
</evidence>
<evidence type="ECO:0000256" key="7">
    <source>
        <dbReference type="ARBA" id="ARBA00022692"/>
    </source>
</evidence>
<dbReference type="SMART" id="SM00387">
    <property type="entry name" value="HATPase_c"/>
    <property type="match status" value="1"/>
</dbReference>
<name>A0A494YAN4_9BACL</name>
<keyword evidence="8" id="KW-0547">Nucleotide-binding</keyword>
<comment type="catalytic activity">
    <reaction evidence="1">
        <text>ATP + protein L-histidine = ADP + protein N-phospho-L-histidine.</text>
        <dbReference type="EC" id="2.7.13.3"/>
    </reaction>
</comment>
<feature type="domain" description="HAMP" evidence="16">
    <location>
        <begin position="331"/>
        <end position="383"/>
    </location>
</feature>
<keyword evidence="9 17" id="KW-0418">Kinase</keyword>
<dbReference type="InterPro" id="IPR005467">
    <property type="entry name" value="His_kinase_dom"/>
</dbReference>
<evidence type="ECO:0000256" key="1">
    <source>
        <dbReference type="ARBA" id="ARBA00000085"/>
    </source>
</evidence>
<keyword evidence="4" id="KW-1003">Cell membrane</keyword>
<sequence>MKLTDFKALRWFNNLSISFKLFASYLLVICIPFLLLLFIHLNLTQRENKEQMLYSSHKMLDETKSYLEYKSQAVTEVLNFIAFNDLVQTSVASDAAQYEDVNLWGTDANKLAKVLNQFRNNEDIDTIQLYMKQGLAGATENTDYLRMGSIESTDWFQRFTSSKSSSAWLPSSALDGPSDSDRISVLRKIPNYHNIQQFDGIVRAQIKQSALQSVLEHAVITPSTSAVLLNNRSEILSSTSKFVYTPDQLKQLLLMHPAKTDKDNYWNDNLVYEGTRLSFGIQEIPHTDMKIAMIVPYSDILKSTTKARNRLISIFLIVIPLTLPLSFFVAASATKRLRRLIVHVRKVKNGNFQVAPLPTNEDEIGELTRNFNVMVQNVSRLVDETYTLGREVKNKELKALQAQINPHFLYNTLDLINVMAIENGSKEISKVVDELAIFYKLSLSNGRERVTLENEIKHVASYVHIQNMRFGECITLIVEVPRELNDCMVPKIILQPIIENAILHGIMEKDSEEGTIRISARVVKGDILIEVEDDGVGIEQDKLDALFKEKSGEQLGGFGVLNIQERLQISYGSAYGMEFESHIHRGTIVRLLLPDQRDYKR</sequence>
<evidence type="ECO:0000256" key="3">
    <source>
        <dbReference type="ARBA" id="ARBA00012438"/>
    </source>
</evidence>
<dbReference type="PROSITE" id="PS50109">
    <property type="entry name" value="HIS_KIN"/>
    <property type="match status" value="1"/>
</dbReference>
<dbReference type="EMBL" id="RBZM01000002">
    <property type="protein sequence ID" value="RKP57338.1"/>
    <property type="molecule type" value="Genomic_DNA"/>
</dbReference>
<dbReference type="InterPro" id="IPR050640">
    <property type="entry name" value="Bact_2-comp_sensor_kinase"/>
</dbReference>
<dbReference type="GO" id="GO:0005886">
    <property type="term" value="C:plasma membrane"/>
    <property type="evidence" value="ECO:0007669"/>
    <property type="project" value="UniProtKB-SubCell"/>
</dbReference>
<dbReference type="PANTHER" id="PTHR34220">
    <property type="entry name" value="SENSOR HISTIDINE KINASE YPDA"/>
    <property type="match status" value="1"/>
</dbReference>
<evidence type="ECO:0000256" key="10">
    <source>
        <dbReference type="ARBA" id="ARBA00022840"/>
    </source>
</evidence>
<dbReference type="RefSeq" id="WP_120974953.1">
    <property type="nucleotide sequence ID" value="NZ_RBZM01000002.1"/>
</dbReference>
<dbReference type="EC" id="2.7.13.3" evidence="3"/>
<reference evidence="17 18" key="1">
    <citation type="submission" date="2018-10" db="EMBL/GenBank/DDBJ databases">
        <title>Cohnella sp. M2MS4P-1, whole genome shotgun sequence.</title>
        <authorList>
            <person name="Tuo L."/>
        </authorList>
    </citation>
    <scope>NUCLEOTIDE SEQUENCE [LARGE SCALE GENOMIC DNA]</scope>
    <source>
        <strain evidence="17 18">M2MS4P-1</strain>
    </source>
</reference>
<evidence type="ECO:0000256" key="9">
    <source>
        <dbReference type="ARBA" id="ARBA00022777"/>
    </source>
</evidence>
<keyword evidence="18" id="KW-1185">Reference proteome</keyword>
<evidence type="ECO:0000259" key="15">
    <source>
        <dbReference type="PROSITE" id="PS50109"/>
    </source>
</evidence>
<dbReference type="AlphaFoldDB" id="A0A494YAN4"/>
<keyword evidence="10" id="KW-0067">ATP-binding</keyword>
<dbReference type="Pfam" id="PF06580">
    <property type="entry name" value="His_kinase"/>
    <property type="match status" value="1"/>
</dbReference>
<dbReference type="InterPro" id="IPR036890">
    <property type="entry name" value="HATPase_C_sf"/>
</dbReference>
<evidence type="ECO:0000313" key="17">
    <source>
        <dbReference type="EMBL" id="RKP57338.1"/>
    </source>
</evidence>
<feature type="domain" description="Histidine kinase" evidence="15">
    <location>
        <begin position="421"/>
        <end position="597"/>
    </location>
</feature>
<keyword evidence="6" id="KW-0808">Transferase</keyword>
<keyword evidence="5" id="KW-0597">Phosphoprotein</keyword>
<dbReference type="PANTHER" id="PTHR34220:SF11">
    <property type="entry name" value="SENSOR PROTEIN KINASE HPTS"/>
    <property type="match status" value="1"/>
</dbReference>
<dbReference type="GO" id="GO:0005524">
    <property type="term" value="F:ATP binding"/>
    <property type="evidence" value="ECO:0007669"/>
    <property type="project" value="UniProtKB-KW"/>
</dbReference>
<keyword evidence="7 14" id="KW-0812">Transmembrane</keyword>
<keyword evidence="11 14" id="KW-1133">Transmembrane helix</keyword>
<dbReference type="InterPro" id="IPR010559">
    <property type="entry name" value="Sig_transdc_His_kin_internal"/>
</dbReference>
<evidence type="ECO:0000256" key="4">
    <source>
        <dbReference type="ARBA" id="ARBA00022475"/>
    </source>
</evidence>
<dbReference type="PROSITE" id="PS50885">
    <property type="entry name" value="HAMP"/>
    <property type="match status" value="1"/>
</dbReference>
<keyword evidence="13 14" id="KW-0472">Membrane</keyword>
<evidence type="ECO:0000256" key="11">
    <source>
        <dbReference type="ARBA" id="ARBA00022989"/>
    </source>
</evidence>
<feature type="transmembrane region" description="Helical" evidence="14">
    <location>
        <begin position="311"/>
        <end position="331"/>
    </location>
</feature>
<dbReference type="GO" id="GO:0000155">
    <property type="term" value="F:phosphorelay sensor kinase activity"/>
    <property type="evidence" value="ECO:0007669"/>
    <property type="project" value="InterPro"/>
</dbReference>
<evidence type="ECO:0000256" key="2">
    <source>
        <dbReference type="ARBA" id="ARBA00004651"/>
    </source>
</evidence>
<protein>
    <recommendedName>
        <fullName evidence="3">histidine kinase</fullName>
        <ecNumber evidence="3">2.7.13.3</ecNumber>
    </recommendedName>
</protein>
<organism evidence="17 18">
    <name type="scientific">Cohnella endophytica</name>
    <dbReference type="NCBI Taxonomy" id="2419778"/>
    <lineage>
        <taxon>Bacteria</taxon>
        <taxon>Bacillati</taxon>
        <taxon>Bacillota</taxon>
        <taxon>Bacilli</taxon>
        <taxon>Bacillales</taxon>
        <taxon>Paenibacillaceae</taxon>
        <taxon>Cohnella</taxon>
    </lineage>
</organism>
<evidence type="ECO:0000256" key="12">
    <source>
        <dbReference type="ARBA" id="ARBA00023012"/>
    </source>
</evidence>
<dbReference type="SMART" id="SM00304">
    <property type="entry name" value="HAMP"/>
    <property type="match status" value="1"/>
</dbReference>
<dbReference type="SUPFAM" id="SSF158472">
    <property type="entry name" value="HAMP domain-like"/>
    <property type="match status" value="1"/>
</dbReference>
<evidence type="ECO:0000256" key="5">
    <source>
        <dbReference type="ARBA" id="ARBA00022553"/>
    </source>
</evidence>
<dbReference type="Gene3D" id="6.10.340.10">
    <property type="match status" value="1"/>
</dbReference>
<comment type="caution">
    <text evidence="17">The sequence shown here is derived from an EMBL/GenBank/DDBJ whole genome shotgun (WGS) entry which is preliminary data.</text>
</comment>
<dbReference type="Pfam" id="PF02518">
    <property type="entry name" value="HATPase_c"/>
    <property type="match status" value="1"/>
</dbReference>
<dbReference type="Gene3D" id="3.30.565.10">
    <property type="entry name" value="Histidine kinase-like ATPase, C-terminal domain"/>
    <property type="match status" value="1"/>
</dbReference>
<proteinExistence type="predicted"/>
<keyword evidence="12" id="KW-0902">Two-component regulatory system</keyword>
<evidence type="ECO:0000256" key="8">
    <source>
        <dbReference type="ARBA" id="ARBA00022741"/>
    </source>
</evidence>
<dbReference type="OrthoDB" id="9776552at2"/>
<evidence type="ECO:0000256" key="6">
    <source>
        <dbReference type="ARBA" id="ARBA00022679"/>
    </source>
</evidence>
<evidence type="ECO:0000256" key="14">
    <source>
        <dbReference type="SAM" id="Phobius"/>
    </source>
</evidence>
<dbReference type="CDD" id="cd06225">
    <property type="entry name" value="HAMP"/>
    <property type="match status" value="1"/>
</dbReference>
<comment type="subcellular location">
    <subcellularLocation>
        <location evidence="2">Cell membrane</location>
        <topology evidence="2">Multi-pass membrane protein</topology>
    </subcellularLocation>
</comment>
<gene>
    <name evidence="17" type="ORF">D7Z26_05020</name>
</gene>
<dbReference type="Pfam" id="PF00672">
    <property type="entry name" value="HAMP"/>
    <property type="match status" value="1"/>
</dbReference>
<evidence type="ECO:0000259" key="16">
    <source>
        <dbReference type="PROSITE" id="PS50885"/>
    </source>
</evidence>
<feature type="transmembrane region" description="Helical" evidence="14">
    <location>
        <begin position="21"/>
        <end position="43"/>
    </location>
</feature>
<dbReference type="InterPro" id="IPR003660">
    <property type="entry name" value="HAMP_dom"/>
</dbReference>
<dbReference type="InterPro" id="IPR003594">
    <property type="entry name" value="HATPase_dom"/>
</dbReference>
<accession>A0A494YAN4</accession>
<dbReference type="Proteomes" id="UP000282076">
    <property type="component" value="Unassembled WGS sequence"/>
</dbReference>
<dbReference type="SUPFAM" id="SSF55874">
    <property type="entry name" value="ATPase domain of HSP90 chaperone/DNA topoisomerase II/histidine kinase"/>
    <property type="match status" value="1"/>
</dbReference>